<accession>A0A5M6HT83</accession>
<dbReference type="Gene3D" id="2.40.30.170">
    <property type="match status" value="1"/>
</dbReference>
<dbReference type="InterPro" id="IPR058781">
    <property type="entry name" value="HH_AprE-like"/>
</dbReference>
<dbReference type="InterPro" id="IPR058982">
    <property type="entry name" value="Beta-barrel_AprE"/>
</dbReference>
<feature type="domain" description="AprE-like beta-barrel" evidence="12">
    <location>
        <begin position="330"/>
        <end position="429"/>
    </location>
</feature>
<evidence type="ECO:0000313" key="14">
    <source>
        <dbReference type="Proteomes" id="UP000323886"/>
    </source>
</evidence>
<dbReference type="RefSeq" id="WP_150098226.1">
    <property type="nucleotide sequence ID" value="NZ_VWPL01000025.1"/>
</dbReference>
<dbReference type="PROSITE" id="PS00543">
    <property type="entry name" value="HLYD_FAMILY"/>
    <property type="match status" value="1"/>
</dbReference>
<dbReference type="SUPFAM" id="SSF111369">
    <property type="entry name" value="HlyD-like secretion proteins"/>
    <property type="match status" value="1"/>
</dbReference>
<evidence type="ECO:0000313" key="13">
    <source>
        <dbReference type="EMBL" id="KAA5599001.1"/>
    </source>
</evidence>
<dbReference type="PANTHER" id="PTHR30386">
    <property type="entry name" value="MEMBRANE FUSION SUBUNIT OF EMRAB-TOLC MULTIDRUG EFFLUX PUMP"/>
    <property type="match status" value="1"/>
</dbReference>
<dbReference type="AlphaFoldDB" id="A0A5M6HT83"/>
<keyword evidence="3 9" id="KW-0813">Transport</keyword>
<evidence type="ECO:0000256" key="9">
    <source>
        <dbReference type="RuleBase" id="RU365093"/>
    </source>
</evidence>
<evidence type="ECO:0000256" key="8">
    <source>
        <dbReference type="ARBA" id="ARBA00023136"/>
    </source>
</evidence>
<keyword evidence="5 9" id="KW-0997">Cell inner membrane</keyword>
<dbReference type="Pfam" id="PF25994">
    <property type="entry name" value="HH_AprE"/>
    <property type="match status" value="1"/>
</dbReference>
<keyword evidence="7 9" id="KW-1133">Transmembrane helix</keyword>
<keyword evidence="10" id="KW-0175">Coiled coil</keyword>
<proteinExistence type="inferred from homology"/>
<dbReference type="Pfam" id="PF26002">
    <property type="entry name" value="Beta-barrel_AprE"/>
    <property type="match status" value="1"/>
</dbReference>
<evidence type="ECO:0000256" key="10">
    <source>
        <dbReference type="SAM" id="Coils"/>
    </source>
</evidence>
<name>A0A5M6HT83_9HYPH</name>
<keyword evidence="8 9" id="KW-0472">Membrane</keyword>
<dbReference type="PANTHER" id="PTHR30386:SF26">
    <property type="entry name" value="TRANSPORT PROTEIN COMB"/>
    <property type="match status" value="1"/>
</dbReference>
<dbReference type="PRINTS" id="PR01490">
    <property type="entry name" value="RTXTOXIND"/>
</dbReference>
<dbReference type="OrthoDB" id="9810980at2"/>
<evidence type="ECO:0000256" key="7">
    <source>
        <dbReference type="ARBA" id="ARBA00022989"/>
    </source>
</evidence>
<evidence type="ECO:0000256" key="2">
    <source>
        <dbReference type="ARBA" id="ARBA00009477"/>
    </source>
</evidence>
<keyword evidence="14" id="KW-1185">Reference proteome</keyword>
<dbReference type="EMBL" id="VWPL01000025">
    <property type="protein sequence ID" value="KAA5599001.1"/>
    <property type="molecule type" value="Genomic_DNA"/>
</dbReference>
<feature type="transmembrane region" description="Helical" evidence="9">
    <location>
        <begin position="29"/>
        <end position="50"/>
    </location>
</feature>
<comment type="caution">
    <text evidence="13">The sequence shown here is derived from an EMBL/GenBank/DDBJ whole genome shotgun (WGS) entry which is preliminary data.</text>
</comment>
<evidence type="ECO:0000256" key="3">
    <source>
        <dbReference type="ARBA" id="ARBA00022448"/>
    </source>
</evidence>
<sequence length="452" mass="49247">MLRRRRTLSDFTHRLTQPLVLEDGRPPKVLSWTLYVLSGFVVLAIAWGTLTSVRETTTVTGQIVPRGQILNVQHFEGGIVDAILVREGETVKAGQPVIRLDPIGSESDLNQLESRKVALTLQLIRLNALSRDEVPNFSNVAPEHAALVAEQVQLYASAVQQRQSEDTTLASRISQRQSELAVVRSDLENARLQAETQREQLAIQSKLIVNGHTSRKTYLEWKLAVQKAEGEIGNLEAKLKSAQDAATEAENARAGARADAERKIAEERAKAASDLAETQQQLAKLTDRVERLLVRAPSDGYVLELGPKSAGEVIKAGDTVARIVPASQELIADVRIEARDSGHINVGSPAIVKFTTFDSALFGTVQGSVEYISASAFLPQAGQIPLPGQAPSEPYYRAVIRLARDSVGTGALTRPITPGMVVQAQIVTGSKSIVRYMLKPVFNSLDVIFTER</sequence>
<dbReference type="GO" id="GO:0009306">
    <property type="term" value="P:protein secretion"/>
    <property type="evidence" value="ECO:0007669"/>
    <property type="project" value="InterPro"/>
</dbReference>
<protein>
    <recommendedName>
        <fullName evidence="9">Membrane fusion protein (MFP) family protein</fullName>
    </recommendedName>
</protein>
<dbReference type="NCBIfam" id="TIGR01843">
    <property type="entry name" value="type_I_hlyD"/>
    <property type="match status" value="1"/>
</dbReference>
<dbReference type="GO" id="GO:0005886">
    <property type="term" value="C:plasma membrane"/>
    <property type="evidence" value="ECO:0007669"/>
    <property type="project" value="UniProtKB-SubCell"/>
</dbReference>
<organism evidence="13 14">
    <name type="scientific">Blastochloris sulfoviridis</name>
    <dbReference type="NCBI Taxonomy" id="50712"/>
    <lineage>
        <taxon>Bacteria</taxon>
        <taxon>Pseudomonadati</taxon>
        <taxon>Pseudomonadota</taxon>
        <taxon>Alphaproteobacteria</taxon>
        <taxon>Hyphomicrobiales</taxon>
        <taxon>Blastochloridaceae</taxon>
        <taxon>Blastochloris</taxon>
    </lineage>
</organism>
<evidence type="ECO:0000256" key="5">
    <source>
        <dbReference type="ARBA" id="ARBA00022519"/>
    </source>
</evidence>
<comment type="subcellular location">
    <subcellularLocation>
        <location evidence="1 9">Cell inner membrane</location>
        <topology evidence="1 9">Single-pass membrane protein</topology>
    </subcellularLocation>
</comment>
<evidence type="ECO:0000256" key="6">
    <source>
        <dbReference type="ARBA" id="ARBA00022692"/>
    </source>
</evidence>
<feature type="coiled-coil region" evidence="10">
    <location>
        <begin position="180"/>
        <end position="295"/>
    </location>
</feature>
<evidence type="ECO:0000259" key="12">
    <source>
        <dbReference type="Pfam" id="PF26002"/>
    </source>
</evidence>
<keyword evidence="4 9" id="KW-1003">Cell membrane</keyword>
<dbReference type="Proteomes" id="UP000323886">
    <property type="component" value="Unassembled WGS sequence"/>
</dbReference>
<keyword evidence="6 9" id="KW-0812">Transmembrane</keyword>
<dbReference type="InterPro" id="IPR006144">
    <property type="entry name" value="Secretion_HlyD_CS"/>
</dbReference>
<evidence type="ECO:0000256" key="4">
    <source>
        <dbReference type="ARBA" id="ARBA00022475"/>
    </source>
</evidence>
<reference evidence="13 14" key="1">
    <citation type="submission" date="2019-09" db="EMBL/GenBank/DDBJ databases">
        <title>Draft Whole-Genome sequence of Blastochloris sulfoviridis DSM 729.</title>
        <authorList>
            <person name="Meyer T.E."/>
            <person name="Kyndt J.A."/>
        </authorList>
    </citation>
    <scope>NUCLEOTIDE SEQUENCE [LARGE SCALE GENOMIC DNA]</scope>
    <source>
        <strain evidence="13 14">DSM 729</strain>
    </source>
</reference>
<dbReference type="InterPro" id="IPR010129">
    <property type="entry name" value="T1SS_HlyD"/>
</dbReference>
<comment type="similarity">
    <text evidence="2 9">Belongs to the membrane fusion protein (MFP) (TC 8.A.1) family.</text>
</comment>
<evidence type="ECO:0000259" key="11">
    <source>
        <dbReference type="Pfam" id="PF25994"/>
    </source>
</evidence>
<feature type="domain" description="AprE-like long alpha-helical hairpin" evidence="11">
    <location>
        <begin position="106"/>
        <end position="288"/>
    </location>
</feature>
<gene>
    <name evidence="13" type="ORF">F1193_12935</name>
</gene>
<evidence type="ECO:0000256" key="1">
    <source>
        <dbReference type="ARBA" id="ARBA00004377"/>
    </source>
</evidence>
<dbReference type="InterPro" id="IPR050739">
    <property type="entry name" value="MFP"/>
</dbReference>